<accession>A0A8S5S068</accession>
<proteinExistence type="predicted"/>
<organism evidence="1">
    <name type="scientific">Podoviridae sp. ct8Lf7</name>
    <dbReference type="NCBI Taxonomy" id="2827723"/>
    <lineage>
        <taxon>Viruses</taxon>
        <taxon>Duplodnaviria</taxon>
        <taxon>Heunggongvirae</taxon>
        <taxon>Uroviricota</taxon>
        <taxon>Caudoviricetes</taxon>
    </lineage>
</organism>
<dbReference type="EMBL" id="BK032511">
    <property type="protein sequence ID" value="DAF44428.1"/>
    <property type="molecule type" value="Genomic_DNA"/>
</dbReference>
<name>A0A8S5S068_9CAUD</name>
<reference evidence="1" key="1">
    <citation type="journal article" date="2021" name="Proc. Natl. Acad. Sci. U.S.A.">
        <title>A Catalog of Tens of Thousands of Viruses from Human Metagenomes Reveals Hidden Associations with Chronic Diseases.</title>
        <authorList>
            <person name="Tisza M.J."/>
            <person name="Buck C.B."/>
        </authorList>
    </citation>
    <scope>NUCLEOTIDE SEQUENCE</scope>
    <source>
        <strain evidence="1">Ct8Lf7</strain>
    </source>
</reference>
<evidence type="ECO:0000313" key="1">
    <source>
        <dbReference type="EMBL" id="DAF44428.1"/>
    </source>
</evidence>
<protein>
    <submittedName>
        <fullName evidence="1">Uncharacterized protein</fullName>
    </submittedName>
</protein>
<sequence>MDFFAVLDLLTARSAHSKVIPSLDLDPDPGLLALAFIEFISNPVFSEASSIDSYVF</sequence>